<accession>A0AC35TUX4</accession>
<evidence type="ECO:0000313" key="1">
    <source>
        <dbReference type="Proteomes" id="UP000095286"/>
    </source>
</evidence>
<sequence length="134" mass="15236">MDGNEANLEFEKVSSLIPYAIQTENGLYTMIQTNGKVKQQESKTIVRLIGFVSNDEPCDEQNIQVEQLLLDSDDDSVLSEIKESEEALQLRRQEELICQMSKERDQMVHKAFIFVAAIVCIMPLGYGFTKKMAN</sequence>
<protein>
    <submittedName>
        <fullName evidence="2">MSP domain-containing protein</fullName>
    </submittedName>
</protein>
<organism evidence="1 2">
    <name type="scientific">Rhabditophanes sp. KR3021</name>
    <dbReference type="NCBI Taxonomy" id="114890"/>
    <lineage>
        <taxon>Eukaryota</taxon>
        <taxon>Metazoa</taxon>
        <taxon>Ecdysozoa</taxon>
        <taxon>Nematoda</taxon>
        <taxon>Chromadorea</taxon>
        <taxon>Rhabditida</taxon>
        <taxon>Tylenchina</taxon>
        <taxon>Panagrolaimomorpha</taxon>
        <taxon>Strongyloidoidea</taxon>
        <taxon>Alloionematidae</taxon>
        <taxon>Rhabditophanes</taxon>
    </lineage>
</organism>
<reference evidence="2" key="1">
    <citation type="submission" date="2016-11" db="UniProtKB">
        <authorList>
            <consortium name="WormBaseParasite"/>
        </authorList>
    </citation>
    <scope>IDENTIFICATION</scope>
    <source>
        <strain evidence="2">KR3021</strain>
    </source>
</reference>
<proteinExistence type="predicted"/>
<dbReference type="Proteomes" id="UP000095286">
    <property type="component" value="Unplaced"/>
</dbReference>
<dbReference type="WBParaSite" id="RSKR_0000449500.1">
    <property type="protein sequence ID" value="RSKR_0000449500.1"/>
    <property type="gene ID" value="RSKR_0000449500"/>
</dbReference>
<evidence type="ECO:0000313" key="2">
    <source>
        <dbReference type="WBParaSite" id="RSKR_0000449500.1"/>
    </source>
</evidence>
<name>A0AC35TUX4_9BILA</name>